<gene>
    <name evidence="3" type="ORF">SAMN05421759_11419</name>
</gene>
<evidence type="ECO:0000313" key="4">
    <source>
        <dbReference type="Proteomes" id="UP000186684"/>
    </source>
</evidence>
<dbReference type="Proteomes" id="UP000186684">
    <property type="component" value="Unassembled WGS sequence"/>
</dbReference>
<dbReference type="RefSeq" id="WP_234990288.1">
    <property type="nucleotide sequence ID" value="NZ_FTOQ01000014.1"/>
</dbReference>
<dbReference type="InterPro" id="IPR000917">
    <property type="entry name" value="Sulfatase_N"/>
</dbReference>
<proteinExistence type="predicted"/>
<feature type="transmembrane region" description="Helical" evidence="1">
    <location>
        <begin position="149"/>
        <end position="169"/>
    </location>
</feature>
<dbReference type="SUPFAM" id="SSF53649">
    <property type="entry name" value="Alkaline phosphatase-like"/>
    <property type="match status" value="1"/>
</dbReference>
<dbReference type="GO" id="GO:0016740">
    <property type="term" value="F:transferase activity"/>
    <property type="evidence" value="ECO:0007669"/>
    <property type="project" value="UniProtKB-KW"/>
</dbReference>
<accession>A0A1N7PAN5</accession>
<feature type="domain" description="Sulfatase N-terminal" evidence="2">
    <location>
        <begin position="231"/>
        <end position="476"/>
    </location>
</feature>
<dbReference type="InterPro" id="IPR017850">
    <property type="entry name" value="Alkaline_phosphatase_core_sf"/>
</dbReference>
<keyword evidence="3" id="KW-0808">Transferase</keyword>
<keyword evidence="1" id="KW-1133">Transmembrane helix</keyword>
<name>A0A1N7PAN5_9RHOB</name>
<feature type="transmembrane region" description="Helical" evidence="1">
    <location>
        <begin position="111"/>
        <end position="137"/>
    </location>
</feature>
<dbReference type="Pfam" id="PF00884">
    <property type="entry name" value="Sulfatase"/>
    <property type="match status" value="1"/>
</dbReference>
<dbReference type="STRING" id="633194.SAMN05421759_11419"/>
<dbReference type="Gene3D" id="3.40.720.10">
    <property type="entry name" value="Alkaline Phosphatase, subunit A"/>
    <property type="match status" value="1"/>
</dbReference>
<evidence type="ECO:0000313" key="3">
    <source>
        <dbReference type="EMBL" id="SIT07567.1"/>
    </source>
</evidence>
<feature type="transmembrane region" description="Helical" evidence="1">
    <location>
        <begin position="65"/>
        <end position="91"/>
    </location>
</feature>
<feature type="transmembrane region" description="Helical" evidence="1">
    <location>
        <begin position="34"/>
        <end position="53"/>
    </location>
</feature>
<organism evidence="3 4">
    <name type="scientific">Roseivivax lentus</name>
    <dbReference type="NCBI Taxonomy" id="633194"/>
    <lineage>
        <taxon>Bacteria</taxon>
        <taxon>Pseudomonadati</taxon>
        <taxon>Pseudomonadota</taxon>
        <taxon>Alphaproteobacteria</taxon>
        <taxon>Rhodobacterales</taxon>
        <taxon>Roseobacteraceae</taxon>
        <taxon>Roseivivax</taxon>
    </lineage>
</organism>
<dbReference type="AlphaFoldDB" id="A0A1N7PAN5"/>
<keyword evidence="1" id="KW-0472">Membrane</keyword>
<dbReference type="EMBL" id="FTOQ01000014">
    <property type="protein sequence ID" value="SIT07567.1"/>
    <property type="molecule type" value="Genomic_DNA"/>
</dbReference>
<protein>
    <submittedName>
        <fullName evidence="3">Phosphoglycerol transferase MdoB</fullName>
    </submittedName>
</protein>
<reference evidence="4" key="1">
    <citation type="submission" date="2017-01" db="EMBL/GenBank/DDBJ databases">
        <authorList>
            <person name="Varghese N."/>
            <person name="Submissions S."/>
        </authorList>
    </citation>
    <scope>NUCLEOTIDE SEQUENCE [LARGE SCALE GENOMIC DNA]</scope>
    <source>
        <strain evidence="4">DSM 29430</strain>
    </source>
</reference>
<evidence type="ECO:0000259" key="2">
    <source>
        <dbReference type="Pfam" id="PF00884"/>
    </source>
</evidence>
<keyword evidence="4" id="KW-1185">Reference proteome</keyword>
<keyword evidence="1" id="KW-0812">Transmembrane</keyword>
<sequence>MTALPVRALLRLLLATLVLHLLLIQPNHPAAMTWQALLLFPLELPLILLLLIAARGLAATLLRGFLAVALTVIAVLKTADFAMFTALARGFNPVADLVLIDAGLRLLSGSVGIVPAILTGLAAILATCAIAAATWWATGVWAALSVPRGVRPAAGLSAIVFSGLVLAQIGESWGKWRLPVSPPGAAFTARLGLERGALIRDTMAELRAFRLAAATDPLAEASGLLDRIDRDVLIVFVESYGRTSLDTPYYADLHRETLRRNEARLQELGLSMTSGILEAPTRGGQSWLSHATFANGLWVTDQTRYGAALASGRETLFHIAARSGFHTAAIMPQITLDWPESSVMGFDTILAASDLGYRGEAFNWVTMPDQYTFSALDRLLRDAVTDKPVFAQFATGSSHAPWVPVPQLVSWDEIGDGRIFNEMAASGDTPKEVWRDRDRVRLQYRKAIDYALDTVFAYAALHAEDPPLLIVLGDHQAADFVSLDDTAQVPIHVIGPPHLVSEIDAWGWTPGLIPASDSPVIAMDRMRDLLIEAFSSGIEVAEASR</sequence>
<evidence type="ECO:0000256" key="1">
    <source>
        <dbReference type="SAM" id="Phobius"/>
    </source>
</evidence>